<accession>A0A1F2UI21</accession>
<dbReference type="NCBIfam" id="TIGR01909">
    <property type="entry name" value="C_GCAxxG_C_C"/>
    <property type="match status" value="1"/>
</dbReference>
<proteinExistence type="predicted"/>
<evidence type="ECO:0000313" key="3">
    <source>
        <dbReference type="Proteomes" id="UP000178086"/>
    </source>
</evidence>
<dbReference type="EMBL" id="MELI01000090">
    <property type="protein sequence ID" value="OFW32648.1"/>
    <property type="molecule type" value="Genomic_DNA"/>
</dbReference>
<feature type="transmembrane region" description="Helical" evidence="1">
    <location>
        <begin position="57"/>
        <end position="79"/>
    </location>
</feature>
<dbReference type="InterPro" id="IPR010181">
    <property type="entry name" value="CGCAxxGCC_motif"/>
</dbReference>
<comment type="caution">
    <text evidence="2">The sequence shown here is derived from an EMBL/GenBank/DDBJ whole genome shotgun (WGS) entry which is preliminary data.</text>
</comment>
<keyword evidence="1" id="KW-1133">Transmembrane helix</keyword>
<dbReference type="SUPFAM" id="SSF48695">
    <property type="entry name" value="Multiheme cytochromes"/>
    <property type="match status" value="1"/>
</dbReference>
<gene>
    <name evidence="2" type="ORF">A2074_01240</name>
</gene>
<dbReference type="Proteomes" id="UP000178086">
    <property type="component" value="Unassembled WGS sequence"/>
</dbReference>
<keyword evidence="1" id="KW-0472">Membrane</keyword>
<sequence>MSMGVCTPSELAGERARAYFDSGYNCAQAVLLASAEVMNVDISPDTVKGMASFAGGIGYAGCTCGALVGASVFTGILMADEKRPRKNKKATDASGRFHDLFKEHYKTTCCRALRKGRDFKDKETRSRCRGITANTAQLLIDIVDTAKAAAKQGRAFR</sequence>
<name>A0A1F2UI21_9ACTN</name>
<protein>
    <recommendedName>
        <fullName evidence="4">C_GCAxxG_C_C family protein</fullName>
    </recommendedName>
</protein>
<evidence type="ECO:0008006" key="4">
    <source>
        <dbReference type="Google" id="ProtNLM"/>
    </source>
</evidence>
<organism evidence="2 3">
    <name type="scientific">Candidatus Aquicultor primus</name>
    <dbReference type="NCBI Taxonomy" id="1797195"/>
    <lineage>
        <taxon>Bacteria</taxon>
        <taxon>Bacillati</taxon>
        <taxon>Actinomycetota</taxon>
        <taxon>Candidatus Aquicultoria</taxon>
        <taxon>Candidatus Aquicultorales</taxon>
        <taxon>Candidatus Aquicultoraceae</taxon>
        <taxon>Candidatus Aquicultor</taxon>
    </lineage>
</organism>
<dbReference type="InterPro" id="IPR036280">
    <property type="entry name" value="Multihaem_cyt_sf"/>
</dbReference>
<dbReference type="AlphaFoldDB" id="A0A1F2UI21"/>
<reference evidence="2 3" key="1">
    <citation type="journal article" date="2016" name="Nat. Commun.">
        <title>Thousands of microbial genomes shed light on interconnected biogeochemical processes in an aquifer system.</title>
        <authorList>
            <person name="Anantharaman K."/>
            <person name="Brown C.T."/>
            <person name="Hug L.A."/>
            <person name="Sharon I."/>
            <person name="Castelle C.J."/>
            <person name="Probst A.J."/>
            <person name="Thomas B.C."/>
            <person name="Singh A."/>
            <person name="Wilkins M.J."/>
            <person name="Karaoz U."/>
            <person name="Brodie E.L."/>
            <person name="Williams K.H."/>
            <person name="Hubbard S.S."/>
            <person name="Banfield J.F."/>
        </authorList>
    </citation>
    <scope>NUCLEOTIDE SEQUENCE [LARGE SCALE GENOMIC DNA]</scope>
</reference>
<evidence type="ECO:0000313" key="2">
    <source>
        <dbReference type="EMBL" id="OFW32648.1"/>
    </source>
</evidence>
<dbReference type="Pfam" id="PF09719">
    <property type="entry name" value="C_GCAxxG_C_C"/>
    <property type="match status" value="1"/>
</dbReference>
<evidence type="ECO:0000256" key="1">
    <source>
        <dbReference type="SAM" id="Phobius"/>
    </source>
</evidence>
<keyword evidence="1" id="KW-0812">Transmembrane</keyword>